<evidence type="ECO:0000256" key="2">
    <source>
        <dbReference type="RuleBase" id="RU003476"/>
    </source>
</evidence>
<dbReference type="RefSeq" id="WP_395416510.1">
    <property type="nucleotide sequence ID" value="NZ_JBIPKE010000013.1"/>
</dbReference>
<evidence type="ECO:0000256" key="1">
    <source>
        <dbReference type="ARBA" id="ARBA00022801"/>
    </source>
</evidence>
<dbReference type="InterPro" id="IPR020084">
    <property type="entry name" value="NUDIX_hydrolase_CS"/>
</dbReference>
<dbReference type="Pfam" id="PF00293">
    <property type="entry name" value="NUDIX"/>
    <property type="match status" value="1"/>
</dbReference>
<dbReference type="PROSITE" id="PS51462">
    <property type="entry name" value="NUDIX"/>
    <property type="match status" value="1"/>
</dbReference>
<sequence>MKIFINDIPVSIVSPEELDPAKEFDLVIDGAITKIKPKSLIDDVLITDAAADKVDDLLHVMTDNKLKKVDSITFCSTDKRDVIRYIKKKFKVIEAAGGVVDKGGKILLIYRKDRWDIPKGKLDKGENKRDCAIREVEEETGVKVSIEKKINATWHTYINKEKYVLKKTHWYVMRCLDDSNLAPQTEEGIDEVRWMTLTELRAALYNSYRSIRVVIQEYHKLLKIHDQSL</sequence>
<keyword evidence="1 2" id="KW-0378">Hydrolase</keyword>
<comment type="caution">
    <text evidence="4">The sequence shown here is derived from an EMBL/GenBank/DDBJ whole genome shotgun (WGS) entry which is preliminary data.</text>
</comment>
<dbReference type="PANTHER" id="PTHR23114">
    <property type="entry name" value="M7GPPPN-MRNA HYDROLASE"/>
    <property type="match status" value="1"/>
</dbReference>
<evidence type="ECO:0000259" key="3">
    <source>
        <dbReference type="PROSITE" id="PS51462"/>
    </source>
</evidence>
<organism evidence="4 5">
    <name type="scientific">Marinoscillum luteum</name>
    <dbReference type="NCBI Taxonomy" id="861051"/>
    <lineage>
        <taxon>Bacteria</taxon>
        <taxon>Pseudomonadati</taxon>
        <taxon>Bacteroidota</taxon>
        <taxon>Cytophagia</taxon>
        <taxon>Cytophagales</taxon>
        <taxon>Reichenbachiellaceae</taxon>
        <taxon>Marinoscillum</taxon>
    </lineage>
</organism>
<evidence type="ECO:0000313" key="5">
    <source>
        <dbReference type="Proteomes" id="UP001610063"/>
    </source>
</evidence>
<dbReference type="EMBL" id="JBIPKE010000013">
    <property type="protein sequence ID" value="MFH6982879.1"/>
    <property type="molecule type" value="Genomic_DNA"/>
</dbReference>
<keyword evidence="5" id="KW-1185">Reference proteome</keyword>
<accession>A0ABW7N862</accession>
<proteinExistence type="inferred from homology"/>
<dbReference type="PANTHER" id="PTHR23114:SF17">
    <property type="entry name" value="M7GPPPN-MRNA HYDROLASE"/>
    <property type="match status" value="1"/>
</dbReference>
<reference evidence="4 5" key="1">
    <citation type="journal article" date="2013" name="Int. J. Syst. Evol. Microbiol.">
        <title>Marinoscillum luteum sp. nov., isolated from marine sediment.</title>
        <authorList>
            <person name="Cha I.T."/>
            <person name="Park S.J."/>
            <person name="Kim S.J."/>
            <person name="Kim J.G."/>
            <person name="Jung M.Y."/>
            <person name="Shin K.S."/>
            <person name="Kwon K.K."/>
            <person name="Yang S.H."/>
            <person name="Seo Y.S."/>
            <person name="Rhee S.K."/>
        </authorList>
    </citation>
    <scope>NUCLEOTIDE SEQUENCE [LARGE SCALE GENOMIC DNA]</scope>
    <source>
        <strain evidence="4 5">KCTC 23939</strain>
    </source>
</reference>
<name>A0ABW7N862_9BACT</name>
<evidence type="ECO:0000313" key="4">
    <source>
        <dbReference type="EMBL" id="MFH6982879.1"/>
    </source>
</evidence>
<dbReference type="PRINTS" id="PR00502">
    <property type="entry name" value="NUDIXFAMILY"/>
</dbReference>
<dbReference type="InterPro" id="IPR015797">
    <property type="entry name" value="NUDIX_hydrolase-like_dom_sf"/>
</dbReference>
<feature type="domain" description="Nudix hydrolase" evidence="3">
    <location>
        <begin position="91"/>
        <end position="218"/>
    </location>
</feature>
<dbReference type="CDD" id="cd03673">
    <property type="entry name" value="NUDIX_Ap6A_hydrolase"/>
    <property type="match status" value="1"/>
</dbReference>
<dbReference type="Gene3D" id="3.90.79.10">
    <property type="entry name" value="Nucleoside Triphosphate Pyrophosphohydrolase"/>
    <property type="match status" value="1"/>
</dbReference>
<dbReference type="PROSITE" id="PS00893">
    <property type="entry name" value="NUDIX_BOX"/>
    <property type="match status" value="1"/>
</dbReference>
<dbReference type="SUPFAM" id="SSF55811">
    <property type="entry name" value="Nudix"/>
    <property type="match status" value="1"/>
</dbReference>
<dbReference type="InterPro" id="IPR020476">
    <property type="entry name" value="Nudix_hydrolase"/>
</dbReference>
<dbReference type="InterPro" id="IPR000086">
    <property type="entry name" value="NUDIX_hydrolase_dom"/>
</dbReference>
<protein>
    <submittedName>
        <fullName evidence="4">NUDIX hydrolase</fullName>
        <ecNumber evidence="4">3.6.-.-</ecNumber>
    </submittedName>
</protein>
<dbReference type="GO" id="GO:0016787">
    <property type="term" value="F:hydrolase activity"/>
    <property type="evidence" value="ECO:0007669"/>
    <property type="project" value="UniProtKB-KW"/>
</dbReference>
<dbReference type="EC" id="3.6.-.-" evidence="4"/>
<dbReference type="Proteomes" id="UP001610063">
    <property type="component" value="Unassembled WGS sequence"/>
</dbReference>
<comment type="similarity">
    <text evidence="2">Belongs to the Nudix hydrolase family.</text>
</comment>
<gene>
    <name evidence="4" type="ORF">ACHKAR_05495</name>
</gene>